<dbReference type="PANTHER" id="PTHR42804">
    <property type="entry name" value="ALDEHYDE DEHYDROGENASE"/>
    <property type="match status" value="1"/>
</dbReference>
<evidence type="ECO:0000256" key="5">
    <source>
        <dbReference type="PROSITE-ProRule" id="PRU10007"/>
    </source>
</evidence>
<evidence type="ECO:0000256" key="2">
    <source>
        <dbReference type="ARBA" id="ARBA00023002"/>
    </source>
</evidence>
<dbReference type="PROSITE" id="PS00070">
    <property type="entry name" value="ALDEHYDE_DEHYDR_CYS"/>
    <property type="match status" value="1"/>
</dbReference>
<protein>
    <recommendedName>
        <fullName evidence="3">aldehyde dehydrogenase (NAD(+))</fullName>
        <ecNumber evidence="3">1.2.1.3</ecNumber>
    </recommendedName>
</protein>
<feature type="active site" evidence="5">
    <location>
        <position position="255"/>
    </location>
</feature>
<dbReference type="SUPFAM" id="SSF53720">
    <property type="entry name" value="ALDH-like"/>
    <property type="match status" value="1"/>
</dbReference>
<dbReference type="InterPro" id="IPR015590">
    <property type="entry name" value="Aldehyde_DH_dom"/>
</dbReference>
<feature type="domain" description="Aldehyde dehydrogenase" evidence="7">
    <location>
        <begin position="24"/>
        <end position="480"/>
    </location>
</feature>
<dbReference type="Pfam" id="PF00171">
    <property type="entry name" value="Aldedh"/>
    <property type="match status" value="1"/>
</dbReference>
<sequence length="488" mass="51599">MASPWPHHYDRILIGGRLTAPSTDRVAQVVSPSTEEVIGQVPLASTVDVDEAVAAARQAFDAGPWPRWSVRQRAAALRDLADRLDTRAAELAQLAMAETGCPRVFAEGYFAVAPSNYLRFYATLAEGHVFEEERVNGPARTLVVREPVGVVVAIPAWNGPLPLTAQKIAAALMAGCTVIVKVPVQDPLACHVFAEVVAESAVPEGVIGLFAADAAESEYVVGHPGVDKVSFTGSTAVGARIAETCGRDIRRVTLELGGKSAAIVLEDADIDTVVPGLVGCGAAFMQGEICTAQTRILLPRSRYTEFTEALARHMSALPVGDPADPTTVIGPMITEAHRARVEEYITLGRKEGATVACGGGRPAGLSTGWYLEPTLFTDVTNGMRIAQEEIFGPVVVAIPHDGPDHAVELANDSPYGLSGTVWTQDEETALRIARRVRTGTFSINAYTLDINAPFGGSKKSGFGRENGPEGLDDFLEPKSIALSGAPLG</sequence>
<dbReference type="EC" id="1.2.1.3" evidence="3"/>
<evidence type="ECO:0000313" key="9">
    <source>
        <dbReference type="Proteomes" id="UP000572907"/>
    </source>
</evidence>
<dbReference type="InterPro" id="IPR016163">
    <property type="entry name" value="Ald_DH_C"/>
</dbReference>
<accession>A0A7W5EZE2</accession>
<dbReference type="InterPro" id="IPR016162">
    <property type="entry name" value="Ald_DH_N"/>
</dbReference>
<dbReference type="FunFam" id="3.40.309.10:FF:000009">
    <property type="entry name" value="Aldehyde dehydrogenase A"/>
    <property type="match status" value="1"/>
</dbReference>
<evidence type="ECO:0000256" key="3">
    <source>
        <dbReference type="ARBA" id="ARBA00024226"/>
    </source>
</evidence>
<dbReference type="InterPro" id="IPR029510">
    <property type="entry name" value="Ald_DH_CS_GLU"/>
</dbReference>
<organism evidence="8 9">
    <name type="scientific">Streptomyces violarus</name>
    <dbReference type="NCBI Taxonomy" id="67380"/>
    <lineage>
        <taxon>Bacteria</taxon>
        <taxon>Bacillati</taxon>
        <taxon>Actinomycetota</taxon>
        <taxon>Actinomycetes</taxon>
        <taxon>Kitasatosporales</taxon>
        <taxon>Streptomycetaceae</taxon>
        <taxon>Streptomyces</taxon>
    </lineage>
</organism>
<evidence type="ECO:0000256" key="4">
    <source>
        <dbReference type="ARBA" id="ARBA00049194"/>
    </source>
</evidence>
<dbReference type="InterPro" id="IPR016160">
    <property type="entry name" value="Ald_DH_CS_CYS"/>
</dbReference>
<gene>
    <name evidence="8" type="ORF">FHS41_000723</name>
</gene>
<name>A0A7W5EZE2_9ACTN</name>
<keyword evidence="2 6" id="KW-0560">Oxidoreductase</keyword>
<evidence type="ECO:0000259" key="7">
    <source>
        <dbReference type="Pfam" id="PF00171"/>
    </source>
</evidence>
<proteinExistence type="inferred from homology"/>
<keyword evidence="9" id="KW-1185">Reference proteome</keyword>
<evidence type="ECO:0000256" key="6">
    <source>
        <dbReference type="RuleBase" id="RU003345"/>
    </source>
</evidence>
<dbReference type="PROSITE" id="PS00687">
    <property type="entry name" value="ALDEHYDE_DEHYDR_GLU"/>
    <property type="match status" value="1"/>
</dbReference>
<comment type="caution">
    <text evidence="8">The sequence shown here is derived from an EMBL/GenBank/DDBJ whole genome shotgun (WGS) entry which is preliminary data.</text>
</comment>
<dbReference type="AlphaFoldDB" id="A0A7W5EZE2"/>
<dbReference type="Gene3D" id="3.40.605.10">
    <property type="entry name" value="Aldehyde Dehydrogenase, Chain A, domain 1"/>
    <property type="match status" value="1"/>
</dbReference>
<dbReference type="Proteomes" id="UP000572907">
    <property type="component" value="Unassembled WGS sequence"/>
</dbReference>
<dbReference type="GO" id="GO:0004029">
    <property type="term" value="F:aldehyde dehydrogenase (NAD+) activity"/>
    <property type="evidence" value="ECO:0007669"/>
    <property type="project" value="UniProtKB-EC"/>
</dbReference>
<evidence type="ECO:0000256" key="1">
    <source>
        <dbReference type="ARBA" id="ARBA00009986"/>
    </source>
</evidence>
<dbReference type="Gene3D" id="3.40.309.10">
    <property type="entry name" value="Aldehyde Dehydrogenase, Chain A, domain 2"/>
    <property type="match status" value="1"/>
</dbReference>
<dbReference type="CDD" id="cd07139">
    <property type="entry name" value="ALDH_AldA-Rv0768"/>
    <property type="match status" value="1"/>
</dbReference>
<dbReference type="RefSeq" id="WP_184587634.1">
    <property type="nucleotide sequence ID" value="NZ_BMUP01000001.1"/>
</dbReference>
<comment type="similarity">
    <text evidence="1 6">Belongs to the aldehyde dehydrogenase family.</text>
</comment>
<dbReference type="InterPro" id="IPR016161">
    <property type="entry name" value="Ald_DH/histidinol_DH"/>
</dbReference>
<evidence type="ECO:0000313" key="8">
    <source>
        <dbReference type="EMBL" id="MBB3074254.1"/>
    </source>
</evidence>
<dbReference type="PANTHER" id="PTHR42804:SF1">
    <property type="entry name" value="ALDEHYDE DEHYDROGENASE-RELATED"/>
    <property type="match status" value="1"/>
</dbReference>
<comment type="catalytic activity">
    <reaction evidence="4">
        <text>an aldehyde + NAD(+) + H2O = a carboxylate + NADH + 2 H(+)</text>
        <dbReference type="Rhea" id="RHEA:16185"/>
        <dbReference type="ChEBI" id="CHEBI:15377"/>
        <dbReference type="ChEBI" id="CHEBI:15378"/>
        <dbReference type="ChEBI" id="CHEBI:17478"/>
        <dbReference type="ChEBI" id="CHEBI:29067"/>
        <dbReference type="ChEBI" id="CHEBI:57540"/>
        <dbReference type="ChEBI" id="CHEBI:57945"/>
        <dbReference type="EC" id="1.2.1.3"/>
    </reaction>
</comment>
<reference evidence="8 9" key="1">
    <citation type="submission" date="2020-08" db="EMBL/GenBank/DDBJ databases">
        <title>Genomic Encyclopedia of Type Strains, Phase III (KMG-III): the genomes of soil and plant-associated and newly described type strains.</title>
        <authorList>
            <person name="Whitman W."/>
        </authorList>
    </citation>
    <scope>NUCLEOTIDE SEQUENCE [LARGE SCALE GENOMIC DNA]</scope>
    <source>
        <strain evidence="8 9">CECT 3237</strain>
    </source>
</reference>
<dbReference type="EMBL" id="JACHXE010000001">
    <property type="protein sequence ID" value="MBB3074254.1"/>
    <property type="molecule type" value="Genomic_DNA"/>
</dbReference>